<feature type="compositionally biased region" description="Polar residues" evidence="1">
    <location>
        <begin position="725"/>
        <end position="743"/>
    </location>
</feature>
<feature type="compositionally biased region" description="Low complexity" evidence="1">
    <location>
        <begin position="1028"/>
        <end position="1038"/>
    </location>
</feature>
<feature type="compositionally biased region" description="Basic and acidic residues" evidence="1">
    <location>
        <begin position="315"/>
        <end position="327"/>
    </location>
</feature>
<feature type="region of interest" description="Disordered" evidence="1">
    <location>
        <begin position="755"/>
        <end position="780"/>
    </location>
</feature>
<feature type="region of interest" description="Disordered" evidence="1">
    <location>
        <begin position="1013"/>
        <end position="1051"/>
    </location>
</feature>
<protein>
    <submittedName>
        <fullName evidence="2">Uncharacterized protein</fullName>
    </submittedName>
</protein>
<comment type="caution">
    <text evidence="2">The sequence shown here is derived from an EMBL/GenBank/DDBJ whole genome shotgun (WGS) entry which is preliminary data.</text>
</comment>
<accession>A0A6L2PTL9</accession>
<name>A0A6L2PTL9_COPFO</name>
<dbReference type="OrthoDB" id="8188202at2759"/>
<feature type="region of interest" description="Disordered" evidence="1">
    <location>
        <begin position="1"/>
        <end position="26"/>
    </location>
</feature>
<feature type="compositionally biased region" description="Low complexity" evidence="1">
    <location>
        <begin position="704"/>
        <end position="718"/>
    </location>
</feature>
<feature type="compositionally biased region" description="Low complexity" evidence="1">
    <location>
        <begin position="954"/>
        <end position="968"/>
    </location>
</feature>
<reference evidence="3" key="1">
    <citation type="submission" date="2020-01" db="EMBL/GenBank/DDBJ databases">
        <title>Draft genome sequence of the Termite Coptotermes fromosanus.</title>
        <authorList>
            <person name="Itakura S."/>
            <person name="Yosikawa Y."/>
            <person name="Umezawa K."/>
        </authorList>
    </citation>
    <scope>NUCLEOTIDE SEQUENCE [LARGE SCALE GENOMIC DNA]</scope>
</reference>
<feature type="region of interest" description="Disordered" evidence="1">
    <location>
        <begin position="533"/>
        <end position="569"/>
    </location>
</feature>
<feature type="region of interest" description="Disordered" evidence="1">
    <location>
        <begin position="265"/>
        <end position="338"/>
    </location>
</feature>
<dbReference type="Proteomes" id="UP000502823">
    <property type="component" value="Unassembled WGS sequence"/>
</dbReference>
<feature type="region of interest" description="Disordered" evidence="1">
    <location>
        <begin position="954"/>
        <end position="976"/>
    </location>
</feature>
<feature type="compositionally biased region" description="Polar residues" evidence="1">
    <location>
        <begin position="766"/>
        <end position="775"/>
    </location>
</feature>
<dbReference type="InParanoid" id="A0A6L2PTL9"/>
<evidence type="ECO:0000313" key="2">
    <source>
        <dbReference type="EMBL" id="GFG35963.1"/>
    </source>
</evidence>
<feature type="compositionally biased region" description="Polar residues" evidence="1">
    <location>
        <begin position="552"/>
        <end position="565"/>
    </location>
</feature>
<evidence type="ECO:0000256" key="1">
    <source>
        <dbReference type="SAM" id="MobiDB-lite"/>
    </source>
</evidence>
<organism evidence="2 3">
    <name type="scientific">Coptotermes formosanus</name>
    <name type="common">Formosan subterranean termite</name>
    <dbReference type="NCBI Taxonomy" id="36987"/>
    <lineage>
        <taxon>Eukaryota</taxon>
        <taxon>Metazoa</taxon>
        <taxon>Ecdysozoa</taxon>
        <taxon>Arthropoda</taxon>
        <taxon>Hexapoda</taxon>
        <taxon>Insecta</taxon>
        <taxon>Pterygota</taxon>
        <taxon>Neoptera</taxon>
        <taxon>Polyneoptera</taxon>
        <taxon>Dictyoptera</taxon>
        <taxon>Blattodea</taxon>
        <taxon>Blattoidea</taxon>
        <taxon>Termitoidae</taxon>
        <taxon>Rhinotermitidae</taxon>
        <taxon>Coptotermes</taxon>
    </lineage>
</organism>
<feature type="compositionally biased region" description="Polar residues" evidence="1">
    <location>
        <begin position="302"/>
        <end position="314"/>
    </location>
</feature>
<keyword evidence="3" id="KW-1185">Reference proteome</keyword>
<gene>
    <name evidence="2" type="ORF">Cfor_02927</name>
</gene>
<dbReference type="AlphaFoldDB" id="A0A6L2PTL9"/>
<evidence type="ECO:0000313" key="3">
    <source>
        <dbReference type="Proteomes" id="UP000502823"/>
    </source>
</evidence>
<feature type="compositionally biased region" description="Basic and acidic residues" evidence="1">
    <location>
        <begin position="269"/>
        <end position="278"/>
    </location>
</feature>
<feature type="non-terminal residue" evidence="2">
    <location>
        <position position="1162"/>
    </location>
</feature>
<feature type="region of interest" description="Disordered" evidence="1">
    <location>
        <begin position="828"/>
        <end position="936"/>
    </location>
</feature>
<dbReference type="EMBL" id="BLKM01012228">
    <property type="protein sequence ID" value="GFG35963.1"/>
    <property type="molecule type" value="Genomic_DNA"/>
</dbReference>
<proteinExistence type="predicted"/>
<feature type="region of interest" description="Disordered" evidence="1">
    <location>
        <begin position="492"/>
        <end position="517"/>
    </location>
</feature>
<sequence>MATSGGGTVRRVKQEARLRRSGQQHHLQATPAVAFLPDQAVMPPNQGVCNAIYDGIKHHYFVINALYFQMFHFGSQTRTCTEVEGYGAYKPVPPPKPLSSCVSTTCYSPPPYRMPPFPLYGETAIPGAAASEPPAASNASGLHTHSSKFPIEREVILSSADKNSKIPILHEYKKQRPKTASVTAIAPEGPNKQLAWTDDKKAPVSSPVLTMQVHDSRVPKPQGFRNSGHELRSQYWAANGTTENQLMHNGYYGGVSTGAVPRTWMGSEHSNDVPDNWRGRKAQHFQPQVMSVRSPAPLPHQDQPQRINQPSSSDSVRERNKVEKAAEDDTEQSSVQNSGVLDAVKDVDKNRAFPARTYHTIKDMISSRFGSGKVPKDGTGSGEACSTSGAEAENKACESGHTAVALNNTLGVNGEEASKGVSDRPQKVMCSGQVGASNQKGDAAVDISNPDEVEVSQNQHVLVGGLQQMVGLSRNYSGEIISGTFHNSHVRVRRLGTGDGPPGKGDDGDSALQRSVRGPQGACLDQQGLYATAKQDKGSEFPVNRQLLPPQSRESPYGSQRSQPRLPQGMLDQNGIYVVMQQNGQSFQHAVPVGSVESQRGLQDQEPDMRRQNIAGVLSFQQSEDSQPLRDASAVSKYGTTNMVGLVKRDAGGNHPHGGSRLQLEEDDDEGGFLGGGSKGSSGTNNLRDSNHSVGGESFTKTVSSGNYNQQQSSGQSSDYEKATQRSIGQSSSNADSGRGSTVYSGVHQVTQGAVRGDTSEHLDTSTESSDSPQAISGHREGIYGSPVTLVAANDAEWVDIVESELRQILDPKLHGLSHPVLPAGANSTLSESISSMTPPLPPLSPGGGSSPSVSPHNSTRYKHSSRKASQGGIWGGGTSKSHHGSRGNNGGSMNALGNKGGWSNRGVSKSQLGPDKQHRQSGMISGGKKGDQNKIPLSASVFGLDTTDLTSTTTGLDSMMDGNTENNSSDDDLSTTIDTTDAHAIRKQLEGLENMYSEVLKLLGVKKYNGRYQPSDPRINKRRLYGSMSSLPSSVSSRPIRDKRRQDERKKVKDIKGINKRFQRLESHVVTLARSVAHLSSEMRTQHLMIQEMENIRGEISALRSQTMAARSQSMPRGLNTLLVSGERDALTNPTRVKKLTKFFGDEPPLLRLFLKKLGYE</sequence>
<feature type="region of interest" description="Disordered" evidence="1">
    <location>
        <begin position="647"/>
        <end position="743"/>
    </location>
</feature>